<protein>
    <recommendedName>
        <fullName evidence="1">CinA-like protein</fullName>
    </recommendedName>
</protein>
<name>A0A0C1YM22_9CYAN</name>
<dbReference type="InterPro" id="IPR008136">
    <property type="entry name" value="CinA_C"/>
</dbReference>
<dbReference type="InterPro" id="IPR008135">
    <property type="entry name" value="Competence-induced_CinA"/>
</dbReference>
<dbReference type="InterPro" id="IPR041424">
    <property type="entry name" value="CinA_KH"/>
</dbReference>
<proteinExistence type="inferred from homology"/>
<dbReference type="Pfam" id="PF18146">
    <property type="entry name" value="CinA_KH"/>
    <property type="match status" value="1"/>
</dbReference>
<organism evidence="3">
    <name type="scientific">Lyngbya confervoides BDU141951</name>
    <dbReference type="NCBI Taxonomy" id="1574623"/>
    <lineage>
        <taxon>Bacteria</taxon>
        <taxon>Bacillati</taxon>
        <taxon>Cyanobacteriota</taxon>
        <taxon>Cyanophyceae</taxon>
        <taxon>Oscillatoriophycideae</taxon>
        <taxon>Oscillatoriales</taxon>
        <taxon>Microcoleaceae</taxon>
        <taxon>Lyngbya</taxon>
    </lineage>
</organism>
<dbReference type="InterPro" id="IPR036425">
    <property type="entry name" value="MoaB/Mog-like_dom_sf"/>
</dbReference>
<accession>A0A0C1YM22</accession>
<reference evidence="3" key="1">
    <citation type="submission" date="2014-11" db="EMBL/GenBank/DDBJ databases">
        <authorList>
            <person name="Malar M.C."/>
            <person name="Sen D."/>
            <person name="Tripathy S."/>
        </authorList>
    </citation>
    <scope>NUCLEOTIDE SEQUENCE</scope>
    <source>
        <strain evidence="3">BDU141951</strain>
    </source>
</reference>
<dbReference type="Pfam" id="PF02464">
    <property type="entry name" value="CinA"/>
    <property type="match status" value="1"/>
</dbReference>
<comment type="similarity">
    <text evidence="1">Belongs to the CinA family.</text>
</comment>
<dbReference type="PIRSF" id="PIRSF006728">
    <property type="entry name" value="CinA"/>
    <property type="match status" value="1"/>
</dbReference>
<dbReference type="SUPFAM" id="SSF142433">
    <property type="entry name" value="CinA-like"/>
    <property type="match status" value="1"/>
</dbReference>
<dbReference type="Gene3D" id="3.40.980.10">
    <property type="entry name" value="MoaB/Mog-like domain"/>
    <property type="match status" value="1"/>
</dbReference>
<feature type="domain" description="MoaB/Mog" evidence="2">
    <location>
        <begin position="6"/>
        <end position="173"/>
    </location>
</feature>
<evidence type="ECO:0000259" key="2">
    <source>
        <dbReference type="SMART" id="SM00852"/>
    </source>
</evidence>
<reference evidence="3" key="2">
    <citation type="journal article" date="2015" name="Genome Announc.">
        <title>Draft Genome Sequence of Filamentous Marine Cyanobacterium Lyngbya confervoides Strain BDU141951.</title>
        <authorList>
            <person name="Chandrababunaidu M.M."/>
            <person name="Sen D."/>
            <person name="Tripathy S."/>
        </authorList>
    </citation>
    <scope>NUCLEOTIDE SEQUENCE</scope>
    <source>
        <strain evidence="3">BDU141951</strain>
    </source>
</reference>
<dbReference type="HAMAP" id="MF_00226_B">
    <property type="entry name" value="CinA_B"/>
    <property type="match status" value="1"/>
</dbReference>
<comment type="caution">
    <text evidence="3">The sequence shown here is derived from an EMBL/GenBank/DDBJ whole genome shotgun (WGS) entry which is preliminary data.</text>
</comment>
<dbReference type="InterPro" id="IPR050101">
    <property type="entry name" value="CinA"/>
</dbReference>
<dbReference type="Pfam" id="PF00994">
    <property type="entry name" value="MoCF_biosynth"/>
    <property type="match status" value="1"/>
</dbReference>
<dbReference type="Gene3D" id="3.30.70.2860">
    <property type="match status" value="1"/>
</dbReference>
<dbReference type="AlphaFoldDB" id="A0A0C1YM22"/>
<evidence type="ECO:0000256" key="1">
    <source>
        <dbReference type="HAMAP-Rule" id="MF_00226"/>
    </source>
</evidence>
<dbReference type="NCBIfam" id="NF001813">
    <property type="entry name" value="PRK00549.1"/>
    <property type="match status" value="1"/>
</dbReference>
<dbReference type="PANTHER" id="PTHR13939:SF0">
    <property type="entry name" value="NMN AMIDOHYDROLASE-LIKE PROTEIN YFAY"/>
    <property type="match status" value="1"/>
</dbReference>
<dbReference type="NCBIfam" id="TIGR00199">
    <property type="entry name" value="PncC_domain"/>
    <property type="match status" value="1"/>
</dbReference>
<dbReference type="SUPFAM" id="SSF53218">
    <property type="entry name" value="Molybdenum cofactor biosynthesis proteins"/>
    <property type="match status" value="1"/>
</dbReference>
<dbReference type="NCBIfam" id="TIGR00177">
    <property type="entry name" value="molyb_syn"/>
    <property type="match status" value="1"/>
</dbReference>
<dbReference type="Gene3D" id="3.90.950.20">
    <property type="entry name" value="CinA-like"/>
    <property type="match status" value="1"/>
</dbReference>
<dbReference type="NCBIfam" id="TIGR00200">
    <property type="entry name" value="cinA_nterm"/>
    <property type="match status" value="1"/>
</dbReference>
<dbReference type="CDD" id="cd00885">
    <property type="entry name" value="cinA"/>
    <property type="match status" value="1"/>
</dbReference>
<dbReference type="SMART" id="SM00852">
    <property type="entry name" value="MoCF_biosynth"/>
    <property type="match status" value="1"/>
</dbReference>
<dbReference type="InterPro" id="IPR036653">
    <property type="entry name" value="CinA-like_C"/>
</dbReference>
<reference evidence="3" key="3">
    <citation type="submission" date="2020-02" db="EMBL/GenBank/DDBJ databases">
        <authorList>
            <person name="Sarangi A.N."/>
            <person name="Ghosh S."/>
            <person name="Mukherjee M."/>
            <person name="Tripathy S."/>
        </authorList>
    </citation>
    <scope>NUCLEOTIDE SEQUENCE</scope>
    <source>
        <strain evidence="3">BDU141951</strain>
    </source>
</reference>
<gene>
    <name evidence="3" type="ORF">QQ91_012030</name>
</gene>
<dbReference type="EMBL" id="JTHE02000003">
    <property type="protein sequence ID" value="NEV67844.1"/>
    <property type="molecule type" value="Genomic_DNA"/>
</dbReference>
<dbReference type="PANTHER" id="PTHR13939">
    <property type="entry name" value="NICOTINAMIDE-NUCLEOTIDE AMIDOHYDROLASE PNCC"/>
    <property type="match status" value="1"/>
</dbReference>
<dbReference type="InterPro" id="IPR001453">
    <property type="entry name" value="MoaB/Mog_dom"/>
</dbReference>
<sequence>MKGSAEIICVGSELLLGDITNTNAQFLAQALAQLGIPHYYQTVVGDNPLRIQRAVAIACDRARLLIFTGGLGPTPDDLTHETLADFFGSPLEERPEIWADIQQKYARRGREVAPSNRKQALLPQGAAVLPNPGGSAPGIIWEPRPGLVVMTFPGVPKEMQMMWRETAVPYLQTEGWAAEPIYSRTLKFWGIGESNLAEQVTHLFDLENPTVAPYASQGTAKLRISARAANEAAAAALITPIADEILKIAGEHHYGDDDETLATAAGALLLQKGQTLAVAESCTGGGLGQMLTAVPGSSAYFMGGIISYDNAVKIGLLGVQPNDLATEGAVSDPVACQMAAGVRARLGTDWGIGITGIAGPGGSTDDKPVGLVYIGIAGPDRSVVSHRFQFGNFRGRDWIRHLSCCTALDLLRRSLQTS</sequence>
<evidence type="ECO:0000313" key="3">
    <source>
        <dbReference type="EMBL" id="NEV67844.1"/>
    </source>
</evidence>